<dbReference type="AlphaFoldDB" id="A0A815ECQ7"/>
<dbReference type="EMBL" id="CAJOAX010010745">
    <property type="protein sequence ID" value="CAF4080669.1"/>
    <property type="molecule type" value="Genomic_DNA"/>
</dbReference>
<feature type="region of interest" description="Disordered" evidence="1">
    <location>
        <begin position="30"/>
        <end position="93"/>
    </location>
</feature>
<evidence type="ECO:0000313" key="4">
    <source>
        <dbReference type="Proteomes" id="UP000663889"/>
    </source>
</evidence>
<comment type="caution">
    <text evidence="2">The sequence shown here is derived from an EMBL/GenBank/DDBJ whole genome shotgun (WGS) entry which is preliminary data.</text>
</comment>
<gene>
    <name evidence="3" type="ORF">OTI717_LOCUS33176</name>
    <name evidence="2" type="ORF">SEV965_LOCUS26746</name>
</gene>
<evidence type="ECO:0008006" key="5">
    <source>
        <dbReference type="Google" id="ProtNLM"/>
    </source>
</evidence>
<protein>
    <recommendedName>
        <fullName evidence="5">SWIM-type domain-containing protein</fullName>
    </recommendedName>
</protein>
<evidence type="ECO:0000313" key="2">
    <source>
        <dbReference type="EMBL" id="CAF1310046.1"/>
    </source>
</evidence>
<evidence type="ECO:0000313" key="3">
    <source>
        <dbReference type="EMBL" id="CAF4080669.1"/>
    </source>
</evidence>
<evidence type="ECO:0000256" key="1">
    <source>
        <dbReference type="SAM" id="MobiDB-lite"/>
    </source>
</evidence>
<feature type="compositionally biased region" description="Acidic residues" evidence="1">
    <location>
        <begin position="76"/>
        <end position="93"/>
    </location>
</feature>
<dbReference type="EMBL" id="CAJNOU010002308">
    <property type="protein sequence ID" value="CAF1310046.1"/>
    <property type="molecule type" value="Genomic_DNA"/>
</dbReference>
<name>A0A815ECQ7_9BILA</name>
<feature type="compositionally biased region" description="Basic and acidic residues" evidence="1">
    <location>
        <begin position="32"/>
        <end position="43"/>
    </location>
</feature>
<dbReference type="Proteomes" id="UP000663823">
    <property type="component" value="Unassembled WGS sequence"/>
</dbReference>
<reference evidence="2" key="1">
    <citation type="submission" date="2021-02" db="EMBL/GenBank/DDBJ databases">
        <authorList>
            <person name="Nowell W R."/>
        </authorList>
    </citation>
    <scope>NUCLEOTIDE SEQUENCE</scope>
</reference>
<accession>A0A815ECQ7</accession>
<feature type="region of interest" description="Disordered" evidence="1">
    <location>
        <begin position="192"/>
        <end position="213"/>
    </location>
</feature>
<feature type="compositionally biased region" description="Acidic residues" evidence="1">
    <location>
        <begin position="47"/>
        <end position="62"/>
    </location>
</feature>
<sequence>MYNKWMALPEFCNILRTIDNNHETEGMVIGKTSDEDGETKMCMDVENNSDDSMDDACVETDSTDGGSDAVNKEDSSSSDDDSFDDSADNSLQVEDEEVTAVEANEVMDTTSSGGNLNRRGVEIPIEVAISSRSQCCVCKEQMMPPTVTIRPRTVGCCSHVAAAIWYLSYERHQTTTNRQPSSTNTNAIQYADNISDFEPSSDDEENDSLYTLH</sequence>
<proteinExistence type="predicted"/>
<organism evidence="2 4">
    <name type="scientific">Rotaria sordida</name>
    <dbReference type="NCBI Taxonomy" id="392033"/>
    <lineage>
        <taxon>Eukaryota</taxon>
        <taxon>Metazoa</taxon>
        <taxon>Spiralia</taxon>
        <taxon>Gnathifera</taxon>
        <taxon>Rotifera</taxon>
        <taxon>Eurotatoria</taxon>
        <taxon>Bdelloidea</taxon>
        <taxon>Philodinida</taxon>
        <taxon>Philodinidae</taxon>
        <taxon>Rotaria</taxon>
    </lineage>
</organism>
<dbReference type="Proteomes" id="UP000663889">
    <property type="component" value="Unassembled WGS sequence"/>
</dbReference>